<dbReference type="Pfam" id="PF10400">
    <property type="entry name" value="Vir_act_alpha_C"/>
    <property type="match status" value="1"/>
</dbReference>
<accession>A0A6J4K0X5</accession>
<dbReference type="PANTHER" id="PTHR43252">
    <property type="entry name" value="TRANSCRIPTIONAL REGULATOR YQJI"/>
    <property type="match status" value="1"/>
</dbReference>
<organism evidence="3">
    <name type="scientific">uncultured Chloroflexia bacterium</name>
    <dbReference type="NCBI Taxonomy" id="1672391"/>
    <lineage>
        <taxon>Bacteria</taxon>
        <taxon>Bacillati</taxon>
        <taxon>Chloroflexota</taxon>
        <taxon>Chloroflexia</taxon>
        <taxon>environmental samples</taxon>
    </lineage>
</organism>
<protein>
    <recommendedName>
        <fullName evidence="4">Transcription regulator PadR N-terminal domain-containing protein</fullName>
    </recommendedName>
</protein>
<dbReference type="InterPro" id="IPR005149">
    <property type="entry name" value="Tscrpt_reg_PadR_N"/>
</dbReference>
<feature type="domain" description="Transcription regulator PadR C-terminal" evidence="2">
    <location>
        <begin position="104"/>
        <end position="177"/>
    </location>
</feature>
<dbReference type="AlphaFoldDB" id="A0A6J4K0X5"/>
<evidence type="ECO:0000313" key="3">
    <source>
        <dbReference type="EMBL" id="CAA9292847.1"/>
    </source>
</evidence>
<evidence type="ECO:0000259" key="1">
    <source>
        <dbReference type="Pfam" id="PF03551"/>
    </source>
</evidence>
<dbReference type="EMBL" id="CADCTR010001367">
    <property type="protein sequence ID" value="CAA9292847.1"/>
    <property type="molecule type" value="Genomic_DNA"/>
</dbReference>
<feature type="domain" description="Transcription regulator PadR N-terminal" evidence="1">
    <location>
        <begin position="15"/>
        <end position="90"/>
    </location>
</feature>
<evidence type="ECO:0008006" key="4">
    <source>
        <dbReference type="Google" id="ProtNLM"/>
    </source>
</evidence>
<reference evidence="3" key="1">
    <citation type="submission" date="2020-02" db="EMBL/GenBank/DDBJ databases">
        <authorList>
            <person name="Meier V. D."/>
        </authorList>
    </citation>
    <scope>NUCLEOTIDE SEQUENCE</scope>
    <source>
        <strain evidence="3">AVDCRST_MAG93</strain>
    </source>
</reference>
<dbReference type="SUPFAM" id="SSF46785">
    <property type="entry name" value="Winged helix' DNA-binding domain"/>
    <property type="match status" value="1"/>
</dbReference>
<dbReference type="Gene3D" id="1.10.10.10">
    <property type="entry name" value="Winged helix-like DNA-binding domain superfamily/Winged helix DNA-binding domain"/>
    <property type="match status" value="1"/>
</dbReference>
<sequence length="185" mass="21237">MSPMVKLPLATEHALLGCLWDRPMHAYEMHRTMMEARALGLVWRLKQAQLYALLARLEDAGYIASTTETQGTRPPRKILHLTESGRQAYQTWLHSPVEHARDFRIEFLAKLFFAQQHDPNTVAALVDTQRQACEAWLVDLRARIQHLAETQPFERLVQEFRVGQIEAILRWLDTCALTLAPGEPA</sequence>
<name>A0A6J4K0X5_9CHLR</name>
<dbReference type="InterPro" id="IPR036390">
    <property type="entry name" value="WH_DNA-bd_sf"/>
</dbReference>
<dbReference type="InterPro" id="IPR018309">
    <property type="entry name" value="Tscrpt_reg_PadR_C"/>
</dbReference>
<proteinExistence type="predicted"/>
<evidence type="ECO:0000259" key="2">
    <source>
        <dbReference type="Pfam" id="PF10400"/>
    </source>
</evidence>
<dbReference type="Pfam" id="PF03551">
    <property type="entry name" value="PadR"/>
    <property type="match status" value="1"/>
</dbReference>
<dbReference type="PANTHER" id="PTHR43252:SF6">
    <property type="entry name" value="NEGATIVE TRANSCRIPTION REGULATOR PADR"/>
    <property type="match status" value="1"/>
</dbReference>
<gene>
    <name evidence="3" type="ORF">AVDCRST_MAG93-4033</name>
</gene>
<dbReference type="InterPro" id="IPR036388">
    <property type="entry name" value="WH-like_DNA-bd_sf"/>
</dbReference>